<evidence type="ECO:0000256" key="4">
    <source>
        <dbReference type="HAMAP-Rule" id="MF_01401"/>
    </source>
</evidence>
<dbReference type="NCBIfam" id="TIGR00401">
    <property type="entry name" value="msrA"/>
    <property type="match status" value="1"/>
</dbReference>
<dbReference type="EC" id="1.8.4.11" evidence="4"/>
<feature type="active site" evidence="4">
    <location>
        <position position="43"/>
    </location>
</feature>
<dbReference type="AlphaFoldDB" id="A0A6V8MEM7"/>
<reference evidence="8" key="1">
    <citation type="submission" date="2020-06" db="EMBL/GenBank/DDBJ databases">
        <title>Draft genomic sequence of Geomonas sp. Red330.</title>
        <authorList>
            <person name="Itoh H."/>
            <person name="Zhenxing X."/>
            <person name="Ushijima N."/>
            <person name="Masuda Y."/>
            <person name="Shiratori Y."/>
            <person name="Senoo K."/>
        </authorList>
    </citation>
    <scope>NUCLEOTIDE SEQUENCE [LARGE SCALE GENOMIC DNA]</scope>
    <source>
        <strain evidence="8">Red330</strain>
    </source>
</reference>
<dbReference type="InterPro" id="IPR036509">
    <property type="entry name" value="Met_Sox_Rdtase_MsrA_sf"/>
</dbReference>
<evidence type="ECO:0000256" key="5">
    <source>
        <dbReference type="SAM" id="SignalP"/>
    </source>
</evidence>
<evidence type="ECO:0000256" key="3">
    <source>
        <dbReference type="ARBA" id="ARBA00048782"/>
    </source>
</evidence>
<evidence type="ECO:0000313" key="8">
    <source>
        <dbReference type="Proteomes" id="UP000556026"/>
    </source>
</evidence>
<dbReference type="HAMAP" id="MF_01401">
    <property type="entry name" value="MsrA"/>
    <property type="match status" value="1"/>
</dbReference>
<proteinExistence type="inferred from homology"/>
<evidence type="ECO:0000256" key="1">
    <source>
        <dbReference type="ARBA" id="ARBA00023002"/>
    </source>
</evidence>
<dbReference type="RefSeq" id="WP_183353324.1">
    <property type="nucleotide sequence ID" value="NZ_BLXX01000002.1"/>
</dbReference>
<dbReference type="Pfam" id="PF01625">
    <property type="entry name" value="PMSR"/>
    <property type="match status" value="1"/>
</dbReference>
<evidence type="ECO:0000256" key="2">
    <source>
        <dbReference type="ARBA" id="ARBA00047806"/>
    </source>
</evidence>
<name>A0A6V8MEM7_9BACT</name>
<keyword evidence="5" id="KW-0732">Signal</keyword>
<keyword evidence="8" id="KW-1185">Reference proteome</keyword>
<protein>
    <recommendedName>
        <fullName evidence="4">Peptide methionine sulfoxide reductase MsrA</fullName>
        <shortName evidence="4">Protein-methionine-S-oxide reductase</shortName>
        <ecNumber evidence="4">1.8.4.11</ecNumber>
    </recommendedName>
    <alternativeName>
        <fullName evidence="4">Peptide-methionine (S)-S-oxide reductase</fullName>
        <shortName evidence="4">Peptide Met(O) reductase</shortName>
    </alternativeName>
</protein>
<accession>A0A6V8MEM7</accession>
<dbReference type="Proteomes" id="UP000556026">
    <property type="component" value="Unassembled WGS sequence"/>
</dbReference>
<dbReference type="Gene3D" id="3.30.1060.10">
    <property type="entry name" value="Peptide methionine sulphoxide reductase MsrA"/>
    <property type="match status" value="1"/>
</dbReference>
<feature type="domain" description="Peptide methionine sulphoxide reductase MsrA" evidence="6">
    <location>
        <begin position="37"/>
        <end position="187"/>
    </location>
</feature>
<dbReference type="SUPFAM" id="SSF55068">
    <property type="entry name" value="Peptide methionine sulfoxide reductase"/>
    <property type="match status" value="1"/>
</dbReference>
<gene>
    <name evidence="4 7" type="primary">msrA</name>
    <name evidence="7" type="ORF">GMST_07830</name>
</gene>
<comment type="similarity">
    <text evidence="4">Belongs to the MsrA Met sulfoxide reductase family.</text>
</comment>
<keyword evidence="1 4" id="KW-0560">Oxidoreductase</keyword>
<feature type="signal peptide" evidence="5">
    <location>
        <begin position="1"/>
        <end position="22"/>
    </location>
</feature>
<dbReference type="EMBL" id="BLXX01000002">
    <property type="protein sequence ID" value="GFO58458.1"/>
    <property type="molecule type" value="Genomic_DNA"/>
</dbReference>
<dbReference type="InterPro" id="IPR002569">
    <property type="entry name" value="Met_Sox_Rdtase_MsrA_dom"/>
</dbReference>
<evidence type="ECO:0000313" key="7">
    <source>
        <dbReference type="EMBL" id="GFO58458.1"/>
    </source>
</evidence>
<dbReference type="PANTHER" id="PTHR43774">
    <property type="entry name" value="PEPTIDE METHIONINE SULFOXIDE REDUCTASE"/>
    <property type="match status" value="1"/>
</dbReference>
<sequence length="209" mass="23512">MKTIALLGVILASLCTVQPAGAAAGGKQGPASLLQLATFAGGCFWCMEHPFDELPGVVSVTSGYTGGQKKNPTYEEVSAGGTGHAESVQVLYDPSRIGYKKLLERYWHNVDPTVKDRQFCDVGHQYRTAIFYHNEEQRRLALQSKEALEQSRRLPGAIQTEIVPASTFYPAEEYHQHYYKKNPLRYRYYRTSCGRDHRLKELWGEQAGH</sequence>
<comment type="catalytic activity">
    <reaction evidence="3 4">
        <text>[thioredoxin]-disulfide + L-methionine + H2O = L-methionine (S)-S-oxide + [thioredoxin]-dithiol</text>
        <dbReference type="Rhea" id="RHEA:19993"/>
        <dbReference type="Rhea" id="RHEA-COMP:10698"/>
        <dbReference type="Rhea" id="RHEA-COMP:10700"/>
        <dbReference type="ChEBI" id="CHEBI:15377"/>
        <dbReference type="ChEBI" id="CHEBI:29950"/>
        <dbReference type="ChEBI" id="CHEBI:50058"/>
        <dbReference type="ChEBI" id="CHEBI:57844"/>
        <dbReference type="ChEBI" id="CHEBI:58772"/>
        <dbReference type="EC" id="1.8.4.11"/>
    </reaction>
</comment>
<organism evidence="7 8">
    <name type="scientific">Geomonas silvestris</name>
    <dbReference type="NCBI Taxonomy" id="2740184"/>
    <lineage>
        <taxon>Bacteria</taxon>
        <taxon>Pseudomonadati</taxon>
        <taxon>Thermodesulfobacteriota</taxon>
        <taxon>Desulfuromonadia</taxon>
        <taxon>Geobacterales</taxon>
        <taxon>Geobacteraceae</taxon>
        <taxon>Geomonas</taxon>
    </lineage>
</organism>
<dbReference type="PANTHER" id="PTHR43774:SF1">
    <property type="entry name" value="PEPTIDE METHIONINE SULFOXIDE REDUCTASE MSRA 2"/>
    <property type="match status" value="1"/>
</dbReference>
<dbReference type="GO" id="GO:0008113">
    <property type="term" value="F:peptide-methionine (S)-S-oxide reductase activity"/>
    <property type="evidence" value="ECO:0007669"/>
    <property type="project" value="UniProtKB-UniRule"/>
</dbReference>
<comment type="caution">
    <text evidence="7">The sequence shown here is derived from an EMBL/GenBank/DDBJ whole genome shotgun (WGS) entry which is preliminary data.</text>
</comment>
<feature type="chain" id="PRO_5028307643" description="Peptide methionine sulfoxide reductase MsrA" evidence="5">
    <location>
        <begin position="23"/>
        <end position="209"/>
    </location>
</feature>
<comment type="catalytic activity">
    <reaction evidence="2 4">
        <text>L-methionyl-[protein] + [thioredoxin]-disulfide + H2O = L-methionyl-(S)-S-oxide-[protein] + [thioredoxin]-dithiol</text>
        <dbReference type="Rhea" id="RHEA:14217"/>
        <dbReference type="Rhea" id="RHEA-COMP:10698"/>
        <dbReference type="Rhea" id="RHEA-COMP:10700"/>
        <dbReference type="Rhea" id="RHEA-COMP:12313"/>
        <dbReference type="Rhea" id="RHEA-COMP:12315"/>
        <dbReference type="ChEBI" id="CHEBI:15377"/>
        <dbReference type="ChEBI" id="CHEBI:16044"/>
        <dbReference type="ChEBI" id="CHEBI:29950"/>
        <dbReference type="ChEBI" id="CHEBI:44120"/>
        <dbReference type="ChEBI" id="CHEBI:50058"/>
        <dbReference type="EC" id="1.8.4.11"/>
    </reaction>
</comment>
<comment type="function">
    <text evidence="4">Has an important function as a repair enzyme for proteins that have been inactivated by oxidation. Catalyzes the reversible oxidation-reduction of methionine sulfoxide in proteins to methionine.</text>
</comment>
<evidence type="ECO:0000259" key="6">
    <source>
        <dbReference type="Pfam" id="PF01625"/>
    </source>
</evidence>